<feature type="compositionally biased region" description="Polar residues" evidence="3">
    <location>
        <begin position="92"/>
        <end position="113"/>
    </location>
</feature>
<dbReference type="InterPro" id="IPR051219">
    <property type="entry name" value="Heterochromatin_chromo-domain"/>
</dbReference>
<dbReference type="CDD" id="cd00034">
    <property type="entry name" value="CSD"/>
    <property type="match status" value="1"/>
</dbReference>
<dbReference type="PANTHER" id="PTHR22812">
    <property type="entry name" value="CHROMOBOX PROTEIN"/>
    <property type="match status" value="1"/>
</dbReference>
<dbReference type="CDD" id="cd00024">
    <property type="entry name" value="CD_CSD"/>
    <property type="match status" value="1"/>
</dbReference>
<keyword evidence="2" id="KW-0539">Nucleus</keyword>
<dbReference type="SMART" id="SM00298">
    <property type="entry name" value="CHROMO"/>
    <property type="match status" value="1"/>
</dbReference>
<evidence type="ECO:0000313" key="6">
    <source>
        <dbReference type="WBParaSite" id="Hba_15169"/>
    </source>
</evidence>
<feature type="compositionally biased region" description="Low complexity" evidence="3">
    <location>
        <begin position="144"/>
        <end position="158"/>
    </location>
</feature>
<proteinExistence type="predicted"/>
<dbReference type="GO" id="GO:0005634">
    <property type="term" value="C:nucleus"/>
    <property type="evidence" value="ECO:0007669"/>
    <property type="project" value="UniProtKB-SubCell"/>
</dbReference>
<organism evidence="5 6">
    <name type="scientific">Heterorhabditis bacteriophora</name>
    <name type="common">Entomopathogenic nematode worm</name>
    <dbReference type="NCBI Taxonomy" id="37862"/>
    <lineage>
        <taxon>Eukaryota</taxon>
        <taxon>Metazoa</taxon>
        <taxon>Ecdysozoa</taxon>
        <taxon>Nematoda</taxon>
        <taxon>Chromadorea</taxon>
        <taxon>Rhabditida</taxon>
        <taxon>Rhabditina</taxon>
        <taxon>Rhabditomorpha</taxon>
        <taxon>Strongyloidea</taxon>
        <taxon>Heterorhabditidae</taxon>
        <taxon>Heterorhabditis</taxon>
    </lineage>
</organism>
<dbReference type="GO" id="GO:0000792">
    <property type="term" value="C:heterochromatin"/>
    <property type="evidence" value="ECO:0007669"/>
    <property type="project" value="UniProtKB-ARBA"/>
</dbReference>
<dbReference type="InterPro" id="IPR017984">
    <property type="entry name" value="Chromo_dom_subgr"/>
</dbReference>
<dbReference type="AlphaFoldDB" id="A0A1I7XCC3"/>
<accession>A0A1I7XCC3</accession>
<dbReference type="Pfam" id="PF00385">
    <property type="entry name" value="Chromo"/>
    <property type="match status" value="1"/>
</dbReference>
<evidence type="ECO:0000313" key="5">
    <source>
        <dbReference type="Proteomes" id="UP000095283"/>
    </source>
</evidence>
<feature type="domain" description="Chromo" evidence="4">
    <location>
        <begin position="19"/>
        <end position="77"/>
    </location>
</feature>
<dbReference type="Pfam" id="PF01393">
    <property type="entry name" value="Chromo_shadow"/>
    <property type="match status" value="1"/>
</dbReference>
<sequence>MAKSLVDNECNSDSDGEEFVVERILSKRIKRGSLQYLIKWKGYDELESTWEDKKDCKCPKLIQEYEETNGIGSSPKVALKTFEKSTKRSIIRSDQGSRYTRSPSISSRNAKQYQQGISHVDHIEILDDPMSQTNVTSTSKLNQSGSRRSSATPRTSRTSMKLTVHDRNYGICNGRKISRILGLNMQGKELQMLVLYGGVNTKHMTRNNTELVPSRIVHQYEPQLVLKYYESLIVAKNA</sequence>
<dbReference type="InterPro" id="IPR016197">
    <property type="entry name" value="Chromo-like_dom_sf"/>
</dbReference>
<dbReference type="WBParaSite" id="Hba_15169">
    <property type="protein sequence ID" value="Hba_15169"/>
    <property type="gene ID" value="Hba_15169"/>
</dbReference>
<feature type="compositionally biased region" description="Polar residues" evidence="3">
    <location>
        <begin position="133"/>
        <end position="143"/>
    </location>
</feature>
<dbReference type="InterPro" id="IPR008251">
    <property type="entry name" value="Chromo_shadow_dom"/>
</dbReference>
<dbReference type="InterPro" id="IPR023779">
    <property type="entry name" value="Chromodomain_CS"/>
</dbReference>
<evidence type="ECO:0000256" key="3">
    <source>
        <dbReference type="SAM" id="MobiDB-lite"/>
    </source>
</evidence>
<dbReference type="PROSITE" id="PS50013">
    <property type="entry name" value="CHROMO_2"/>
    <property type="match status" value="1"/>
</dbReference>
<name>A0A1I7XCC3_HETBA</name>
<dbReference type="PRINTS" id="PR00504">
    <property type="entry name" value="CHROMODOMAIN"/>
</dbReference>
<reference evidence="6" key="1">
    <citation type="submission" date="2016-11" db="UniProtKB">
        <authorList>
            <consortium name="WormBaseParasite"/>
        </authorList>
    </citation>
    <scope>IDENTIFICATION</scope>
</reference>
<evidence type="ECO:0000256" key="1">
    <source>
        <dbReference type="ARBA" id="ARBA00004123"/>
    </source>
</evidence>
<dbReference type="SUPFAM" id="SSF54160">
    <property type="entry name" value="Chromo domain-like"/>
    <property type="match status" value="2"/>
</dbReference>
<dbReference type="PROSITE" id="PS00598">
    <property type="entry name" value="CHROMO_1"/>
    <property type="match status" value="1"/>
</dbReference>
<dbReference type="Gene3D" id="2.40.50.40">
    <property type="match status" value="2"/>
</dbReference>
<dbReference type="Proteomes" id="UP000095283">
    <property type="component" value="Unplaced"/>
</dbReference>
<evidence type="ECO:0000256" key="2">
    <source>
        <dbReference type="ARBA" id="ARBA00023242"/>
    </source>
</evidence>
<dbReference type="InterPro" id="IPR000953">
    <property type="entry name" value="Chromo/chromo_shadow_dom"/>
</dbReference>
<feature type="region of interest" description="Disordered" evidence="3">
    <location>
        <begin position="133"/>
        <end position="158"/>
    </location>
</feature>
<protein>
    <submittedName>
        <fullName evidence="6">Chromo domain-containing protein</fullName>
    </submittedName>
</protein>
<comment type="subcellular location">
    <subcellularLocation>
        <location evidence="1">Nucleus</location>
    </subcellularLocation>
</comment>
<evidence type="ECO:0000259" key="4">
    <source>
        <dbReference type="PROSITE" id="PS50013"/>
    </source>
</evidence>
<keyword evidence="5" id="KW-1185">Reference proteome</keyword>
<dbReference type="InterPro" id="IPR023780">
    <property type="entry name" value="Chromo_domain"/>
</dbReference>
<feature type="region of interest" description="Disordered" evidence="3">
    <location>
        <begin position="88"/>
        <end position="113"/>
    </location>
</feature>